<gene>
    <name evidence="1" type="ORF">MVAC_06387</name>
</gene>
<reference evidence="1 2" key="1">
    <citation type="journal article" date="2012" name="J. Bacteriol.">
        <title>Complete Genome Sequence of Mycobacterium vaccae Type Strain ATCC 25954.</title>
        <authorList>
            <person name="Ho Y.S."/>
            <person name="Adroub S.A."/>
            <person name="Abadi M."/>
            <person name="Al Alwan B."/>
            <person name="Alkhateeb R."/>
            <person name="Gao G."/>
            <person name="Ragab A."/>
            <person name="Ali S."/>
            <person name="van Soolingen D."/>
            <person name="Bitter W."/>
            <person name="Pain A."/>
            <person name="Abdallah A.M."/>
        </authorList>
    </citation>
    <scope>NUCLEOTIDE SEQUENCE [LARGE SCALE GENOMIC DNA]</scope>
    <source>
        <strain evidence="1 2">ATCC 25954</strain>
    </source>
</reference>
<comment type="caution">
    <text evidence="1">The sequence shown here is derived from an EMBL/GenBank/DDBJ whole genome shotgun (WGS) entry which is preliminary data.</text>
</comment>
<dbReference type="HOGENOM" id="CLU_2735804_0_0_11"/>
<dbReference type="Proteomes" id="UP000006072">
    <property type="component" value="Unassembled WGS sequence"/>
</dbReference>
<protein>
    <submittedName>
        <fullName evidence="1">Uncharacterized protein</fullName>
    </submittedName>
</protein>
<organism evidence="1 2">
    <name type="scientific">Mycolicibacterium vaccae ATCC 25954</name>
    <dbReference type="NCBI Taxonomy" id="1194972"/>
    <lineage>
        <taxon>Bacteria</taxon>
        <taxon>Bacillati</taxon>
        <taxon>Actinomycetota</taxon>
        <taxon>Actinomycetes</taxon>
        <taxon>Mycobacteriales</taxon>
        <taxon>Mycobacteriaceae</taxon>
        <taxon>Mycolicibacterium</taxon>
    </lineage>
</organism>
<dbReference type="AlphaFoldDB" id="K0V1W7"/>
<sequence length="71" mass="7616">MSMGTFEDMQVYIEGPAFRRTAQCECGWHATPRRLRASAVVDAGMHAAQTGHVQAGSAVQSVEPVVVLRAS</sequence>
<proteinExistence type="predicted"/>
<evidence type="ECO:0000313" key="1">
    <source>
        <dbReference type="EMBL" id="EJZ11360.1"/>
    </source>
</evidence>
<accession>K0V1W7</accession>
<keyword evidence="2" id="KW-1185">Reference proteome</keyword>
<name>K0V1W7_MYCVA</name>
<evidence type="ECO:0000313" key="2">
    <source>
        <dbReference type="Proteomes" id="UP000006072"/>
    </source>
</evidence>
<dbReference type="EMBL" id="ALQA01000009">
    <property type="protein sequence ID" value="EJZ11360.1"/>
    <property type="molecule type" value="Genomic_DNA"/>
</dbReference>